<accession>A0ABQ9ZNL5</accession>
<dbReference type="Proteomes" id="UP001234178">
    <property type="component" value="Unassembled WGS sequence"/>
</dbReference>
<organism evidence="2 3">
    <name type="scientific">Daphnia magna</name>
    <dbReference type="NCBI Taxonomy" id="35525"/>
    <lineage>
        <taxon>Eukaryota</taxon>
        <taxon>Metazoa</taxon>
        <taxon>Ecdysozoa</taxon>
        <taxon>Arthropoda</taxon>
        <taxon>Crustacea</taxon>
        <taxon>Branchiopoda</taxon>
        <taxon>Diplostraca</taxon>
        <taxon>Cladocera</taxon>
        <taxon>Anomopoda</taxon>
        <taxon>Daphniidae</taxon>
        <taxon>Daphnia</taxon>
    </lineage>
</organism>
<name>A0ABQ9ZNL5_9CRUS</name>
<feature type="region of interest" description="Disordered" evidence="1">
    <location>
        <begin position="1"/>
        <end position="36"/>
    </location>
</feature>
<sequence length="71" mass="8259">MQIAASVKDQRRRQQHLPSSTHSHTGDGVLKRTIHSNRTDWNVHRVPLVEWTRHRKLTGTKWDLANNSVVL</sequence>
<evidence type="ECO:0000256" key="1">
    <source>
        <dbReference type="SAM" id="MobiDB-lite"/>
    </source>
</evidence>
<comment type="caution">
    <text evidence="2">The sequence shown here is derived from an EMBL/GenBank/DDBJ whole genome shotgun (WGS) entry which is preliminary data.</text>
</comment>
<evidence type="ECO:0000313" key="2">
    <source>
        <dbReference type="EMBL" id="KAK4014527.1"/>
    </source>
</evidence>
<keyword evidence="3" id="KW-1185">Reference proteome</keyword>
<protein>
    <submittedName>
        <fullName evidence="2">Uncharacterized protein</fullName>
    </submittedName>
</protein>
<reference evidence="2 3" key="1">
    <citation type="journal article" date="2023" name="Nucleic Acids Res.">
        <title>The hologenome of Daphnia magna reveals possible DNA methylation and microbiome-mediated evolution of the host genome.</title>
        <authorList>
            <person name="Chaturvedi A."/>
            <person name="Li X."/>
            <person name="Dhandapani V."/>
            <person name="Marshall H."/>
            <person name="Kissane S."/>
            <person name="Cuenca-Cambronero M."/>
            <person name="Asole G."/>
            <person name="Calvet F."/>
            <person name="Ruiz-Romero M."/>
            <person name="Marangio P."/>
            <person name="Guigo R."/>
            <person name="Rago D."/>
            <person name="Mirbahai L."/>
            <person name="Eastwood N."/>
            <person name="Colbourne J.K."/>
            <person name="Zhou J."/>
            <person name="Mallon E."/>
            <person name="Orsini L."/>
        </authorList>
    </citation>
    <scope>NUCLEOTIDE SEQUENCE [LARGE SCALE GENOMIC DNA]</scope>
    <source>
        <strain evidence="2">LRV0_1</strain>
    </source>
</reference>
<gene>
    <name evidence="2" type="ORF">OUZ56_027050</name>
</gene>
<evidence type="ECO:0000313" key="3">
    <source>
        <dbReference type="Proteomes" id="UP001234178"/>
    </source>
</evidence>
<dbReference type="EMBL" id="JAOYFB010000004">
    <property type="protein sequence ID" value="KAK4014527.1"/>
    <property type="molecule type" value="Genomic_DNA"/>
</dbReference>
<proteinExistence type="predicted"/>